<keyword evidence="3 6" id="KW-0645">Protease</keyword>
<feature type="binding site" evidence="6">
    <location>
        <position position="98"/>
    </location>
    <ligand>
        <name>a divalent metal cation</name>
        <dbReference type="ChEBI" id="CHEBI:60240"/>
        <label>1</label>
    </ligand>
</feature>
<evidence type="ECO:0000259" key="8">
    <source>
        <dbReference type="Pfam" id="PF00557"/>
    </source>
</evidence>
<comment type="function">
    <text evidence="1 6">Removes the N-terminal methionine from nascent proteins. The N-terminal methionine is often cleaved when the second residue in the primary sequence is small and uncharged (Met-Ala-, Cys, Gly, Pro, Ser, Thr, or Val). Requires deformylation of the N(alpha)-formylated initiator methionine before it can be hydrolyzed.</text>
</comment>
<evidence type="ECO:0000256" key="3">
    <source>
        <dbReference type="ARBA" id="ARBA00022670"/>
    </source>
</evidence>
<reference evidence="9 10" key="1">
    <citation type="journal article" date="2016" name="Nat. Commun.">
        <title>Thousands of microbial genomes shed light on interconnected biogeochemical processes in an aquifer system.</title>
        <authorList>
            <person name="Anantharaman K."/>
            <person name="Brown C.T."/>
            <person name="Hug L.A."/>
            <person name="Sharon I."/>
            <person name="Castelle C.J."/>
            <person name="Probst A.J."/>
            <person name="Thomas B.C."/>
            <person name="Singh A."/>
            <person name="Wilkins M.J."/>
            <person name="Karaoz U."/>
            <person name="Brodie E.L."/>
            <person name="Williams K.H."/>
            <person name="Hubbard S.S."/>
            <person name="Banfield J.F."/>
        </authorList>
    </citation>
    <scope>NUCLEOTIDE SEQUENCE [LARGE SCALE GENOMIC DNA]</scope>
</reference>
<organism evidence="9 10">
    <name type="scientific">Candidatus Woesebacteria bacterium RBG_16_42_24</name>
    <dbReference type="NCBI Taxonomy" id="1802485"/>
    <lineage>
        <taxon>Bacteria</taxon>
        <taxon>Candidatus Woeseibacteriota</taxon>
    </lineage>
</organism>
<evidence type="ECO:0000313" key="10">
    <source>
        <dbReference type="Proteomes" id="UP000177382"/>
    </source>
</evidence>
<dbReference type="PANTHER" id="PTHR43330">
    <property type="entry name" value="METHIONINE AMINOPEPTIDASE"/>
    <property type="match status" value="1"/>
</dbReference>
<feature type="binding site" evidence="6">
    <location>
        <position position="206"/>
    </location>
    <ligand>
        <name>a divalent metal cation</name>
        <dbReference type="ChEBI" id="CHEBI:60240"/>
        <label>2</label>
        <note>catalytic</note>
    </ligand>
</feature>
<comment type="caution">
    <text evidence="9">The sequence shown here is derived from an EMBL/GenBank/DDBJ whole genome shotgun (WGS) entry which is preliminary data.</text>
</comment>
<evidence type="ECO:0000256" key="7">
    <source>
        <dbReference type="RuleBase" id="RU003653"/>
    </source>
</evidence>
<keyword evidence="4 6" id="KW-0479">Metal-binding</keyword>
<evidence type="ECO:0000256" key="4">
    <source>
        <dbReference type="ARBA" id="ARBA00022723"/>
    </source>
</evidence>
<dbReference type="HAMAP" id="MF_01974">
    <property type="entry name" value="MetAP_1"/>
    <property type="match status" value="1"/>
</dbReference>
<dbReference type="STRING" id="1802485.A2V97_04240"/>
<comment type="cofactor">
    <cofactor evidence="6">
        <name>Co(2+)</name>
        <dbReference type="ChEBI" id="CHEBI:48828"/>
    </cofactor>
    <cofactor evidence="6">
        <name>Zn(2+)</name>
        <dbReference type="ChEBI" id="CHEBI:29105"/>
    </cofactor>
    <cofactor evidence="6">
        <name>Mn(2+)</name>
        <dbReference type="ChEBI" id="CHEBI:29035"/>
    </cofactor>
    <cofactor evidence="6">
        <name>Fe(2+)</name>
        <dbReference type="ChEBI" id="CHEBI:29033"/>
    </cofactor>
    <text evidence="6">Binds 2 divalent metal cations per subunit. Has a high-affinity and a low affinity metal-binding site. The true nature of the physiological cofactor is under debate. The enzyme is active with cobalt, zinc, manganese or divalent iron ions. Most likely, methionine aminopeptidases function as mononuclear Fe(2+)-metalloproteases under physiological conditions, and the catalytically relevant metal-binding site has been assigned to the histidine-containing high-affinity site.</text>
</comment>
<dbReference type="GO" id="GO:0005829">
    <property type="term" value="C:cytosol"/>
    <property type="evidence" value="ECO:0007669"/>
    <property type="project" value="TreeGrafter"/>
</dbReference>
<dbReference type="PANTHER" id="PTHR43330:SF27">
    <property type="entry name" value="METHIONINE AMINOPEPTIDASE"/>
    <property type="match status" value="1"/>
</dbReference>
<dbReference type="SUPFAM" id="SSF55920">
    <property type="entry name" value="Creatinase/aminopeptidase"/>
    <property type="match status" value="1"/>
</dbReference>
<accession>A0A1F7XLP5</accession>
<feature type="binding site" evidence="6">
    <location>
        <position position="237"/>
    </location>
    <ligand>
        <name>a divalent metal cation</name>
        <dbReference type="ChEBI" id="CHEBI:60240"/>
        <label>2</label>
        <note>catalytic</note>
    </ligand>
</feature>
<dbReference type="InterPro" id="IPR036005">
    <property type="entry name" value="Creatinase/aminopeptidase-like"/>
</dbReference>
<evidence type="ECO:0000313" key="9">
    <source>
        <dbReference type="EMBL" id="OGM15947.1"/>
    </source>
</evidence>
<feature type="binding site" evidence="6">
    <location>
        <position position="109"/>
    </location>
    <ligand>
        <name>a divalent metal cation</name>
        <dbReference type="ChEBI" id="CHEBI:60240"/>
        <label>1</label>
    </ligand>
</feature>
<dbReference type="GO" id="GO:0046872">
    <property type="term" value="F:metal ion binding"/>
    <property type="evidence" value="ECO:0007669"/>
    <property type="project" value="UniProtKB-UniRule"/>
</dbReference>
<feature type="binding site" evidence="6">
    <location>
        <position position="178"/>
    </location>
    <ligand>
        <name>substrate</name>
    </ligand>
</feature>
<dbReference type="Pfam" id="PF00557">
    <property type="entry name" value="Peptidase_M24"/>
    <property type="match status" value="1"/>
</dbReference>
<evidence type="ECO:0000256" key="5">
    <source>
        <dbReference type="ARBA" id="ARBA00022801"/>
    </source>
</evidence>
<dbReference type="Proteomes" id="UP000177382">
    <property type="component" value="Unassembled WGS sequence"/>
</dbReference>
<comment type="subunit">
    <text evidence="6">Monomer.</text>
</comment>
<feature type="binding site" evidence="6">
    <location>
        <position position="171"/>
    </location>
    <ligand>
        <name>a divalent metal cation</name>
        <dbReference type="ChEBI" id="CHEBI:60240"/>
        <label>2</label>
        <note>catalytic</note>
    </ligand>
</feature>
<dbReference type="EC" id="3.4.11.18" evidence="6 7"/>
<dbReference type="GO" id="GO:0004239">
    <property type="term" value="F:initiator methionyl aminopeptidase activity"/>
    <property type="evidence" value="ECO:0007669"/>
    <property type="project" value="UniProtKB-UniRule"/>
</dbReference>
<comment type="catalytic activity">
    <reaction evidence="6 7">
        <text>Release of N-terminal amino acids, preferentially methionine, from peptides and arylamides.</text>
        <dbReference type="EC" id="3.4.11.18"/>
    </reaction>
</comment>
<proteinExistence type="inferred from homology"/>
<dbReference type="EMBL" id="MGFX01000001">
    <property type="protein sequence ID" value="OGM15947.1"/>
    <property type="molecule type" value="Genomic_DNA"/>
</dbReference>
<keyword evidence="5 6" id="KW-0378">Hydrolase</keyword>
<dbReference type="PRINTS" id="PR00599">
    <property type="entry name" value="MAPEPTIDASE"/>
</dbReference>
<dbReference type="GO" id="GO:0070006">
    <property type="term" value="F:metalloaminopeptidase activity"/>
    <property type="evidence" value="ECO:0007669"/>
    <property type="project" value="UniProtKB-UniRule"/>
</dbReference>
<dbReference type="InterPro" id="IPR000994">
    <property type="entry name" value="Pept_M24"/>
</dbReference>
<feature type="domain" description="Peptidase M24" evidence="8">
    <location>
        <begin position="15"/>
        <end position="243"/>
    </location>
</feature>
<gene>
    <name evidence="6" type="primary">map</name>
    <name evidence="9" type="ORF">A2V97_04240</name>
</gene>
<dbReference type="InterPro" id="IPR002467">
    <property type="entry name" value="Pept_M24A_MAP1"/>
</dbReference>
<name>A0A1F7XLP5_9BACT</name>
<dbReference type="NCBIfam" id="TIGR00500">
    <property type="entry name" value="met_pdase_I"/>
    <property type="match status" value="1"/>
</dbReference>
<evidence type="ECO:0000256" key="6">
    <source>
        <dbReference type="HAMAP-Rule" id="MF_01974"/>
    </source>
</evidence>
<feature type="binding site" evidence="6">
    <location>
        <position position="237"/>
    </location>
    <ligand>
        <name>a divalent metal cation</name>
        <dbReference type="ChEBI" id="CHEBI:60240"/>
        <label>1</label>
    </ligand>
</feature>
<dbReference type="AlphaFoldDB" id="A0A1F7XLP5"/>
<dbReference type="Gene3D" id="3.90.230.10">
    <property type="entry name" value="Creatinase/methionine aminopeptidase superfamily"/>
    <property type="match status" value="1"/>
</dbReference>
<sequence>MGNTLLVKSESELAIMTEGGKRLGRVKAELKKAVKIGGTAAGLEGLANKLIAKEGGTPSFKGVPGYHWATCVNVNAGVVHGIPNAEIIFKKGDVVSVDVGMKYRGFHTDTSFSVGLSSDRKTARFLEVGERALKKAIEMAKPGNRVYDISETIERQVRGAGLTPVEDLVGHGIGKDLHEEPQIPCFSRGKREESPLISQGAVLAIEVMYVKGKKDLVLGHDGWTISTADGKIAALFEETVAVTSGGPLILTEDN</sequence>
<keyword evidence="2 6" id="KW-0031">Aminopeptidase</keyword>
<evidence type="ECO:0000256" key="1">
    <source>
        <dbReference type="ARBA" id="ARBA00002521"/>
    </source>
</evidence>
<feature type="binding site" evidence="6">
    <location>
        <position position="80"/>
    </location>
    <ligand>
        <name>substrate</name>
    </ligand>
</feature>
<dbReference type="GO" id="GO:0006508">
    <property type="term" value="P:proteolysis"/>
    <property type="evidence" value="ECO:0007669"/>
    <property type="project" value="UniProtKB-KW"/>
</dbReference>
<feature type="binding site" evidence="6">
    <location>
        <position position="109"/>
    </location>
    <ligand>
        <name>a divalent metal cation</name>
        <dbReference type="ChEBI" id="CHEBI:60240"/>
        <label>2</label>
        <note>catalytic</note>
    </ligand>
</feature>
<dbReference type="InterPro" id="IPR001714">
    <property type="entry name" value="Pept_M24_MAP"/>
</dbReference>
<protein>
    <recommendedName>
        <fullName evidence="6 7">Methionine aminopeptidase</fullName>
        <shortName evidence="6">MAP</shortName>
        <shortName evidence="6">MetAP</shortName>
        <ecNumber evidence="6 7">3.4.11.18</ecNumber>
    </recommendedName>
    <alternativeName>
        <fullName evidence="6">Peptidase M</fullName>
    </alternativeName>
</protein>
<evidence type="ECO:0000256" key="2">
    <source>
        <dbReference type="ARBA" id="ARBA00022438"/>
    </source>
</evidence>
<comment type="similarity">
    <text evidence="6">Belongs to the peptidase M24A family. Methionine aminopeptidase type 1 subfamily.</text>
</comment>